<reference evidence="1" key="1">
    <citation type="submission" date="2014-09" db="EMBL/GenBank/DDBJ databases">
        <authorList>
            <person name="Magalhaes I.L.F."/>
            <person name="Oliveira U."/>
            <person name="Santos F.R."/>
            <person name="Vidigal T.H.D.A."/>
            <person name="Brescovit A.D."/>
            <person name="Santos A.J."/>
        </authorList>
    </citation>
    <scope>NUCLEOTIDE SEQUENCE</scope>
    <source>
        <tissue evidence="1">Shoot tissue taken approximately 20 cm above the soil surface</tissue>
    </source>
</reference>
<dbReference type="EMBL" id="GBRH01272383">
    <property type="protein sequence ID" value="JAD25512.1"/>
    <property type="molecule type" value="Transcribed_RNA"/>
</dbReference>
<protein>
    <recommendedName>
        <fullName evidence="2">Reverse transcriptase domain-containing protein</fullName>
    </recommendedName>
</protein>
<sequence>MNQFSMIEDHRGDIPQVFDAENELLTEEFSEKEVHDAIFQTEHNKAPGPDGFQAEFYQVF</sequence>
<reference evidence="1" key="2">
    <citation type="journal article" date="2015" name="Data Brief">
        <title>Shoot transcriptome of the giant reed, Arundo donax.</title>
        <authorList>
            <person name="Barrero R.A."/>
            <person name="Guerrero F.D."/>
            <person name="Moolhuijzen P."/>
            <person name="Goolsby J.A."/>
            <person name="Tidwell J."/>
            <person name="Bellgard S.E."/>
            <person name="Bellgard M.I."/>
        </authorList>
    </citation>
    <scope>NUCLEOTIDE SEQUENCE</scope>
    <source>
        <tissue evidence="1">Shoot tissue taken approximately 20 cm above the soil surface</tissue>
    </source>
</reference>
<name>A0A0A8YSM8_ARUDO</name>
<dbReference type="AlphaFoldDB" id="A0A0A8YSM8"/>
<evidence type="ECO:0000313" key="1">
    <source>
        <dbReference type="EMBL" id="JAD25512.1"/>
    </source>
</evidence>
<proteinExistence type="predicted"/>
<accession>A0A0A8YSM8</accession>
<evidence type="ECO:0008006" key="2">
    <source>
        <dbReference type="Google" id="ProtNLM"/>
    </source>
</evidence>
<organism evidence="1">
    <name type="scientific">Arundo donax</name>
    <name type="common">Giant reed</name>
    <name type="synonym">Donax arundinaceus</name>
    <dbReference type="NCBI Taxonomy" id="35708"/>
    <lineage>
        <taxon>Eukaryota</taxon>
        <taxon>Viridiplantae</taxon>
        <taxon>Streptophyta</taxon>
        <taxon>Embryophyta</taxon>
        <taxon>Tracheophyta</taxon>
        <taxon>Spermatophyta</taxon>
        <taxon>Magnoliopsida</taxon>
        <taxon>Liliopsida</taxon>
        <taxon>Poales</taxon>
        <taxon>Poaceae</taxon>
        <taxon>PACMAD clade</taxon>
        <taxon>Arundinoideae</taxon>
        <taxon>Arundineae</taxon>
        <taxon>Arundo</taxon>
    </lineage>
</organism>